<protein>
    <submittedName>
        <fullName evidence="2">Uncharacterized protein</fullName>
    </submittedName>
</protein>
<accession>A0A1G4I9N2</accession>
<name>A0A1G4I9N2_TRYEQ</name>
<dbReference type="RefSeq" id="XP_067079721.1">
    <property type="nucleotide sequence ID" value="XM_067223620.1"/>
</dbReference>
<proteinExistence type="predicted"/>
<feature type="compositionally biased region" description="Basic and acidic residues" evidence="1">
    <location>
        <begin position="343"/>
        <end position="359"/>
    </location>
</feature>
<comment type="caution">
    <text evidence="2">The sequence shown here is derived from an EMBL/GenBank/DDBJ whole genome shotgun (WGS) entry which is preliminary data.</text>
</comment>
<gene>
    <name evidence="2" type="ORF">TEOVI_000890000</name>
</gene>
<feature type="compositionally biased region" description="Basic residues" evidence="1">
    <location>
        <begin position="84"/>
        <end position="94"/>
    </location>
</feature>
<dbReference type="EMBL" id="CZPT02001008">
    <property type="protein sequence ID" value="SCU68580.1"/>
    <property type="molecule type" value="Genomic_DNA"/>
</dbReference>
<feature type="compositionally biased region" description="Basic residues" evidence="1">
    <location>
        <begin position="378"/>
        <end position="388"/>
    </location>
</feature>
<feature type="region of interest" description="Disordered" evidence="1">
    <location>
        <begin position="343"/>
        <end position="388"/>
    </location>
</feature>
<evidence type="ECO:0000313" key="2">
    <source>
        <dbReference type="EMBL" id="SCU68580.1"/>
    </source>
</evidence>
<organism evidence="2 3">
    <name type="scientific">Trypanosoma equiperdum</name>
    <dbReference type="NCBI Taxonomy" id="5694"/>
    <lineage>
        <taxon>Eukaryota</taxon>
        <taxon>Discoba</taxon>
        <taxon>Euglenozoa</taxon>
        <taxon>Kinetoplastea</taxon>
        <taxon>Metakinetoplastina</taxon>
        <taxon>Trypanosomatida</taxon>
        <taxon>Trypanosomatidae</taxon>
        <taxon>Trypanosoma</taxon>
    </lineage>
</organism>
<dbReference type="GeneID" id="92382834"/>
<dbReference type="Proteomes" id="UP000195570">
    <property type="component" value="Unassembled WGS sequence"/>
</dbReference>
<dbReference type="AlphaFoldDB" id="A0A1G4I9N2"/>
<dbReference type="VEuPathDB" id="TriTrypDB:TEOVI_000890000"/>
<feature type="compositionally biased region" description="Basic and acidic residues" evidence="1">
    <location>
        <begin position="29"/>
        <end position="45"/>
    </location>
</feature>
<feature type="region of interest" description="Disordered" evidence="1">
    <location>
        <begin position="25"/>
        <end position="97"/>
    </location>
</feature>
<evidence type="ECO:0000313" key="3">
    <source>
        <dbReference type="Proteomes" id="UP000195570"/>
    </source>
</evidence>
<sequence length="388" mass="42703">MRRGGARTLQDEKVLVQELGRLFHVARANAREQRVIKRAAARTEEGSASPSKPRTGKASEKKPKKKESNSKKGKKGKSSSDKSRRTRGPRRKTRGGTVWVVLKGGFTRVPTTSMTAIVEHNKVFRGRLSEQRRLAALEAAEAYVQTAWQQAQEAGLLLPDGSGPNSDEGLEYLREQYDVAAGILRREPVGARLKQVVESTISSSAAVGAADMTTAVPETVYDRDQWADIITRENVILRRFSKSLPLETDNTEAVLAEAAEVPSKFYFQIAEPLAPQDSNTLALTPNSSSADLLHGEQVIDVLPTKCIVRIRGSGGKKHTTIISTPKGVNSFKSNFMQLIRKEISNSKLPRGEHTVESKQHHQRTGSGSGTSDNASRGQPKRHNNRRRK</sequence>
<feature type="compositionally biased region" description="Basic and acidic residues" evidence="1">
    <location>
        <begin position="57"/>
        <end position="70"/>
    </location>
</feature>
<keyword evidence="3" id="KW-1185">Reference proteome</keyword>
<evidence type="ECO:0000256" key="1">
    <source>
        <dbReference type="SAM" id="MobiDB-lite"/>
    </source>
</evidence>
<reference evidence="2" key="1">
    <citation type="submission" date="2016-09" db="EMBL/GenBank/DDBJ databases">
        <authorList>
            <person name="Hebert L."/>
            <person name="Moumen B."/>
        </authorList>
    </citation>
    <scope>NUCLEOTIDE SEQUENCE [LARGE SCALE GENOMIC DNA]</scope>
    <source>
        <strain evidence="2">OVI</strain>
    </source>
</reference>